<dbReference type="Pfam" id="PF00759">
    <property type="entry name" value="Glyco_hydro_9"/>
    <property type="match status" value="1"/>
</dbReference>
<evidence type="ECO:0000256" key="3">
    <source>
        <dbReference type="ARBA" id="ARBA00023277"/>
    </source>
</evidence>
<keyword evidence="4" id="KW-0326">Glycosidase</keyword>
<dbReference type="InterPro" id="IPR012341">
    <property type="entry name" value="6hp_glycosidase-like_sf"/>
</dbReference>
<gene>
    <name evidence="8" type="ORF">ALPR1_09765</name>
</gene>
<dbReference type="InterPro" id="IPR014756">
    <property type="entry name" value="Ig_E-set"/>
</dbReference>
<sequence>MVNYSNITSNIAGLVLLVFLCVQGSFAQSQMEIRVNLAGYPKEMPKTGLILSKVELGNPKLSLKTESGLLVKELTGSKTEASWEPFPFSYSIDFSEVKDLGAYYLELENAELKSPIFNIGAYPAWQEDVVSFIRTQRCGFNPLTEKECHQMDGLSFFGLFPDSTKVDARGGWHDAGDQLKYLITSSNTAARLLMTFQMNPEKFMDHVDDRGLEGSNGLPDILDEAKWGLEWILKLHPGPNELFHQVADDRDHRGFKLPHEDNADYGWGANNFRPVYFATGKPQGLSEYKSEATGIGNLAGRSAATLALGYQVFISFEGYQSFAQECLKAAMELYKMGKEKEGFQQGNSFSAPYRYEENTWADDMEWAAAELFKITKEKFLLEDARRYASIIKEWSWMERDSANHYEMYPYVNMGHYALWQVGKEEDKKLMIEYFEHNLDRIQERSKSNPYGVGHLFIWCSNNLAAAVSTQAMLYEEMTGSKKYRPLLIDHMNWLLGLNPWGTSMITGLPENADFPVDVHMPFWKLLNISVKGSLVDGPLWSSIHDQMLGIEISEEDEYDHLQPDHVKYMDDWKDYSTNEPTLDGSAELLMILTFLNNE</sequence>
<dbReference type="CDD" id="cd02850">
    <property type="entry name" value="E_set_Cellulase_N"/>
    <property type="match status" value="1"/>
</dbReference>
<name>A3HRM4_9BACT</name>
<dbReference type="InterPro" id="IPR008928">
    <property type="entry name" value="6-hairpin_glycosidase_sf"/>
</dbReference>
<dbReference type="eggNOG" id="COG0726">
    <property type="taxonomic scope" value="Bacteria"/>
</dbReference>
<evidence type="ECO:0000313" key="8">
    <source>
        <dbReference type="EMBL" id="EAZ82492.1"/>
    </source>
</evidence>
<evidence type="ECO:0000259" key="7">
    <source>
        <dbReference type="Pfam" id="PF02927"/>
    </source>
</evidence>
<dbReference type="STRING" id="388413.ALPR1_09765"/>
<evidence type="ECO:0000256" key="4">
    <source>
        <dbReference type="ARBA" id="ARBA00023295"/>
    </source>
</evidence>
<evidence type="ECO:0000256" key="2">
    <source>
        <dbReference type="ARBA" id="ARBA00022801"/>
    </source>
</evidence>
<dbReference type="PANTHER" id="PTHR22298">
    <property type="entry name" value="ENDO-1,4-BETA-GLUCANASE"/>
    <property type="match status" value="1"/>
</dbReference>
<dbReference type="SUPFAM" id="SSF81296">
    <property type="entry name" value="E set domains"/>
    <property type="match status" value="1"/>
</dbReference>
<evidence type="ECO:0000313" key="9">
    <source>
        <dbReference type="Proteomes" id="UP000003919"/>
    </source>
</evidence>
<dbReference type="InterPro" id="IPR013783">
    <property type="entry name" value="Ig-like_fold"/>
</dbReference>
<dbReference type="Pfam" id="PF02927">
    <property type="entry name" value="CelD_N"/>
    <property type="match status" value="1"/>
</dbReference>
<evidence type="ECO:0000256" key="5">
    <source>
        <dbReference type="ARBA" id="ARBA00023326"/>
    </source>
</evidence>
<dbReference type="Proteomes" id="UP000003919">
    <property type="component" value="Unassembled WGS sequence"/>
</dbReference>
<evidence type="ECO:0000256" key="1">
    <source>
        <dbReference type="ARBA" id="ARBA00007072"/>
    </source>
</evidence>
<dbReference type="HOGENOM" id="CLU_006010_2_1_10"/>
<dbReference type="GO" id="GO:0000272">
    <property type="term" value="P:polysaccharide catabolic process"/>
    <property type="evidence" value="ECO:0007669"/>
    <property type="project" value="UniProtKB-KW"/>
</dbReference>
<accession>A3HRM4</accession>
<dbReference type="GO" id="GO:0008810">
    <property type="term" value="F:cellulase activity"/>
    <property type="evidence" value="ECO:0007669"/>
    <property type="project" value="InterPro"/>
</dbReference>
<dbReference type="RefSeq" id="WP_008200167.1">
    <property type="nucleotide sequence ID" value="NZ_CM001023.1"/>
</dbReference>
<keyword evidence="2" id="KW-0378">Hydrolase</keyword>
<dbReference type="AlphaFoldDB" id="A3HRM4"/>
<feature type="domain" description="Cellulase Ig-like" evidence="7">
    <location>
        <begin position="29"/>
        <end position="109"/>
    </location>
</feature>
<feature type="domain" description="Glycoside hydrolase family 9" evidence="6">
    <location>
        <begin position="126"/>
        <end position="592"/>
    </location>
</feature>
<keyword evidence="9" id="KW-1185">Reference proteome</keyword>
<keyword evidence="3" id="KW-0119">Carbohydrate metabolism</keyword>
<comment type="caution">
    <text evidence="8">The sequence shown here is derived from an EMBL/GenBank/DDBJ whole genome shotgun (WGS) entry which is preliminary data.</text>
</comment>
<organism evidence="8 9">
    <name type="scientific">Algoriphagus machipongonensis</name>
    <dbReference type="NCBI Taxonomy" id="388413"/>
    <lineage>
        <taxon>Bacteria</taxon>
        <taxon>Pseudomonadati</taxon>
        <taxon>Bacteroidota</taxon>
        <taxon>Cytophagia</taxon>
        <taxon>Cytophagales</taxon>
        <taxon>Cyclobacteriaceae</taxon>
        <taxon>Algoriphagus</taxon>
    </lineage>
</organism>
<keyword evidence="5" id="KW-0624">Polysaccharide degradation</keyword>
<dbReference type="OrthoDB" id="9808897at2"/>
<dbReference type="Gene3D" id="1.50.10.10">
    <property type="match status" value="1"/>
</dbReference>
<comment type="similarity">
    <text evidence="1">Belongs to the glycosyl hydrolase 9 (cellulase E) family.</text>
</comment>
<dbReference type="EMBL" id="AAXU02000001">
    <property type="protein sequence ID" value="EAZ82492.1"/>
    <property type="molecule type" value="Genomic_DNA"/>
</dbReference>
<dbReference type="InterPro" id="IPR001701">
    <property type="entry name" value="Glyco_hydro_9"/>
</dbReference>
<evidence type="ECO:0000259" key="6">
    <source>
        <dbReference type="Pfam" id="PF00759"/>
    </source>
</evidence>
<reference evidence="8 9" key="1">
    <citation type="journal article" date="2011" name="J. Bacteriol.">
        <title>Complete genome sequence of Algoriphagus sp. PR1, bacterial prey of a colony-forming choanoflagellate.</title>
        <authorList>
            <person name="Alegado R.A."/>
            <person name="Ferriera S."/>
            <person name="Nusbaum C."/>
            <person name="Young S.K."/>
            <person name="Zeng Q."/>
            <person name="Imamovic A."/>
            <person name="Fairclough S.R."/>
            <person name="King N."/>
        </authorList>
    </citation>
    <scope>NUCLEOTIDE SEQUENCE [LARGE SCALE GENOMIC DNA]</scope>
    <source>
        <strain evidence="8 9">PR1</strain>
    </source>
</reference>
<proteinExistence type="inferred from homology"/>
<dbReference type="Gene3D" id="2.60.40.10">
    <property type="entry name" value="Immunoglobulins"/>
    <property type="match status" value="1"/>
</dbReference>
<protein>
    <submittedName>
        <fullName evidence="8">Uncharacterized protein</fullName>
    </submittedName>
</protein>
<dbReference type="InterPro" id="IPR004197">
    <property type="entry name" value="Cellulase_Ig-like"/>
</dbReference>
<dbReference type="SUPFAM" id="SSF48208">
    <property type="entry name" value="Six-hairpin glycosidases"/>
    <property type="match status" value="1"/>
</dbReference>